<accession>A0A1M4X0C4</accession>
<dbReference type="AlphaFoldDB" id="A0A1M4X0C4"/>
<feature type="coiled-coil region" evidence="1">
    <location>
        <begin position="73"/>
        <end position="123"/>
    </location>
</feature>
<keyword evidence="1" id="KW-0175">Coiled coil</keyword>
<evidence type="ECO:0000256" key="1">
    <source>
        <dbReference type="SAM" id="Coils"/>
    </source>
</evidence>
<sequence>MNIRLLPIILLAAALGGISFLNWNALVAASDVSLGITTVQAPLGLVLLVLAVLLSLLFLAYILWLQGTVLVENRRHNKEMHAQRELADKAEASRFTELREFLVQQHADGQAQVQAELQALEQRLLARIDEADNSNAAYWGQLEHQLRTGSSSQPPVQQPAPPATFSALD</sequence>
<evidence type="ECO:0000256" key="3">
    <source>
        <dbReference type="SAM" id="Phobius"/>
    </source>
</evidence>
<evidence type="ECO:0000313" key="4">
    <source>
        <dbReference type="EMBL" id="SHE86966.1"/>
    </source>
</evidence>
<organism evidence="4 5">
    <name type="scientific">Lampropedia hyalina DSM 16112</name>
    <dbReference type="NCBI Taxonomy" id="1122156"/>
    <lineage>
        <taxon>Bacteria</taxon>
        <taxon>Pseudomonadati</taxon>
        <taxon>Pseudomonadota</taxon>
        <taxon>Betaproteobacteria</taxon>
        <taxon>Burkholderiales</taxon>
        <taxon>Comamonadaceae</taxon>
        <taxon>Lampropedia</taxon>
    </lineage>
</organism>
<keyword evidence="3" id="KW-0472">Membrane</keyword>
<evidence type="ECO:0000256" key="2">
    <source>
        <dbReference type="SAM" id="MobiDB-lite"/>
    </source>
</evidence>
<protein>
    <recommendedName>
        <fullName evidence="6">Signal transduction histidine kinase</fullName>
    </recommendedName>
</protein>
<dbReference type="Proteomes" id="UP000184327">
    <property type="component" value="Unassembled WGS sequence"/>
</dbReference>
<evidence type="ECO:0000313" key="5">
    <source>
        <dbReference type="Proteomes" id="UP000184327"/>
    </source>
</evidence>
<gene>
    <name evidence="4" type="ORF">SAMN02745117_00960</name>
</gene>
<dbReference type="RefSeq" id="WP_073355229.1">
    <property type="nucleotide sequence ID" value="NZ_FQUZ01000008.1"/>
</dbReference>
<proteinExistence type="predicted"/>
<keyword evidence="3" id="KW-0812">Transmembrane</keyword>
<dbReference type="OrthoDB" id="8563966at2"/>
<reference evidence="4 5" key="1">
    <citation type="submission" date="2016-11" db="EMBL/GenBank/DDBJ databases">
        <authorList>
            <person name="Jaros S."/>
            <person name="Januszkiewicz K."/>
            <person name="Wedrychowicz H."/>
        </authorList>
    </citation>
    <scope>NUCLEOTIDE SEQUENCE [LARGE SCALE GENOMIC DNA]</scope>
    <source>
        <strain evidence="4 5">DSM 16112</strain>
    </source>
</reference>
<dbReference type="STRING" id="1122156.SAMN02745117_00960"/>
<keyword evidence="5" id="KW-1185">Reference proteome</keyword>
<feature type="transmembrane region" description="Helical" evidence="3">
    <location>
        <begin position="44"/>
        <end position="65"/>
    </location>
</feature>
<evidence type="ECO:0008006" key="6">
    <source>
        <dbReference type="Google" id="ProtNLM"/>
    </source>
</evidence>
<dbReference type="EMBL" id="FQUZ01000008">
    <property type="protein sequence ID" value="SHE86966.1"/>
    <property type="molecule type" value="Genomic_DNA"/>
</dbReference>
<name>A0A1M4X0C4_9BURK</name>
<feature type="region of interest" description="Disordered" evidence="2">
    <location>
        <begin position="148"/>
        <end position="169"/>
    </location>
</feature>
<keyword evidence="3" id="KW-1133">Transmembrane helix</keyword>